<dbReference type="SUPFAM" id="SSF51735">
    <property type="entry name" value="NAD(P)-binding Rossmann-fold domains"/>
    <property type="match status" value="1"/>
</dbReference>
<reference evidence="1 2" key="1">
    <citation type="submission" date="2019-01" db="EMBL/GenBank/DDBJ databases">
        <title>Sequencing of cultivated peanut Arachis hypogaea provides insights into genome evolution and oil improvement.</title>
        <authorList>
            <person name="Chen X."/>
        </authorList>
    </citation>
    <scope>NUCLEOTIDE SEQUENCE [LARGE SCALE GENOMIC DNA]</scope>
    <source>
        <strain evidence="2">cv. Fuhuasheng</strain>
        <tissue evidence="1">Leaves</tissue>
    </source>
</reference>
<organism evidence="1 2">
    <name type="scientific">Arachis hypogaea</name>
    <name type="common">Peanut</name>
    <dbReference type="NCBI Taxonomy" id="3818"/>
    <lineage>
        <taxon>Eukaryota</taxon>
        <taxon>Viridiplantae</taxon>
        <taxon>Streptophyta</taxon>
        <taxon>Embryophyta</taxon>
        <taxon>Tracheophyta</taxon>
        <taxon>Spermatophyta</taxon>
        <taxon>Magnoliopsida</taxon>
        <taxon>eudicotyledons</taxon>
        <taxon>Gunneridae</taxon>
        <taxon>Pentapetalae</taxon>
        <taxon>rosids</taxon>
        <taxon>fabids</taxon>
        <taxon>Fabales</taxon>
        <taxon>Fabaceae</taxon>
        <taxon>Papilionoideae</taxon>
        <taxon>50 kb inversion clade</taxon>
        <taxon>dalbergioids sensu lato</taxon>
        <taxon>Dalbergieae</taxon>
        <taxon>Pterocarpus clade</taxon>
        <taxon>Arachis</taxon>
    </lineage>
</organism>
<accession>A0A445DG00</accession>
<proteinExistence type="predicted"/>
<comment type="caution">
    <text evidence="1">The sequence shown here is derived from an EMBL/GenBank/DDBJ whole genome shotgun (WGS) entry which is preliminary data.</text>
</comment>
<dbReference type="InterPro" id="IPR036291">
    <property type="entry name" value="NAD(P)-bd_dom_sf"/>
</dbReference>
<keyword evidence="2" id="KW-1185">Reference proteome</keyword>
<dbReference type="EMBL" id="SDMP01000004">
    <property type="protein sequence ID" value="RYR62090.1"/>
    <property type="molecule type" value="Genomic_DNA"/>
</dbReference>
<evidence type="ECO:0000313" key="2">
    <source>
        <dbReference type="Proteomes" id="UP000289738"/>
    </source>
</evidence>
<name>A0A445DG00_ARAHY</name>
<protein>
    <submittedName>
        <fullName evidence="1">Uncharacterized protein</fullName>
    </submittedName>
</protein>
<sequence>MEIVEPLNFRQGRRFDIDLVNKFYILTQFNSRLRMLVLAATQTPERQGTADAMRQFHWLFENHRESGADITLSCLPMDDRLSKEEAVKKPYIVSMEVLPVSAREFYMKSNMRILITGGARFIGSHLVDRLMKNEKNEDDVVSRNWLSTLFLSEGIYLNNR</sequence>
<dbReference type="Proteomes" id="UP000289738">
    <property type="component" value="Chromosome A04"/>
</dbReference>
<dbReference type="Gene3D" id="3.40.50.720">
    <property type="entry name" value="NAD(P)-binding Rossmann-like Domain"/>
    <property type="match status" value="1"/>
</dbReference>
<dbReference type="AlphaFoldDB" id="A0A445DG00"/>
<gene>
    <name evidence="1" type="ORF">Ahy_A04g019432</name>
</gene>
<evidence type="ECO:0000313" key="1">
    <source>
        <dbReference type="EMBL" id="RYR62090.1"/>
    </source>
</evidence>